<dbReference type="InterPro" id="IPR029062">
    <property type="entry name" value="Class_I_gatase-like"/>
</dbReference>
<dbReference type="SUPFAM" id="SSF46689">
    <property type="entry name" value="Homeodomain-like"/>
    <property type="match status" value="2"/>
</dbReference>
<dbReference type="EMBL" id="JBHRSM010000026">
    <property type="protein sequence ID" value="MFC3087864.1"/>
    <property type="molecule type" value="Genomic_DNA"/>
</dbReference>
<dbReference type="PRINTS" id="PR00032">
    <property type="entry name" value="HTHARAC"/>
</dbReference>
<dbReference type="InterPro" id="IPR018062">
    <property type="entry name" value="HTH_AraC-typ_CS"/>
</dbReference>
<dbReference type="Gene3D" id="1.10.10.60">
    <property type="entry name" value="Homeodomain-like"/>
    <property type="match status" value="2"/>
</dbReference>
<dbReference type="InterPro" id="IPR020449">
    <property type="entry name" value="Tscrpt_reg_AraC-type_HTH"/>
</dbReference>
<evidence type="ECO:0000256" key="2">
    <source>
        <dbReference type="ARBA" id="ARBA00023125"/>
    </source>
</evidence>
<dbReference type="InterPro" id="IPR052158">
    <property type="entry name" value="INH-QAR"/>
</dbReference>
<keyword evidence="2" id="KW-0238">DNA-binding</keyword>
<dbReference type="Pfam" id="PF12833">
    <property type="entry name" value="HTH_18"/>
    <property type="match status" value="1"/>
</dbReference>
<dbReference type="SMART" id="SM00342">
    <property type="entry name" value="HTH_ARAC"/>
    <property type="match status" value="1"/>
</dbReference>
<keyword evidence="6" id="KW-1185">Reference proteome</keyword>
<feature type="domain" description="HTH araC/xylS-type" evidence="4">
    <location>
        <begin position="240"/>
        <end position="338"/>
    </location>
</feature>
<sequence>MTSPVSPQGRQFVSRGIAHVTLSTPVEPITVSFVLMRQFTMLAFTSAIEPLRVANQLAGQVLFRWHVFSEDGQPIACSNGVPLLPDGPLPPLAAPGYVLVCGGVEPDAACSPALTDWLRAQWRHGRIVGGLCTGAYALARAGILDRRRFTLHWENIRSFSELFPKLTPEWQVFCVDDRIVTCAGGVAAADLVLKLIDDHCGPELSQTVMNMCLLTRRRDEGDEQTTSLTSRLGSRNRHLLKAVNYIEQCIEDTFRIDDCAEHVGVSRRQIERLFQKNLGMTPLQYLNGVRLQHGRALLAETDMSVIDVAVACGYGSSAHFSKSFRKKFGISPHNFSHFRKKRPAQAGG</sequence>
<dbReference type="CDD" id="cd03136">
    <property type="entry name" value="GATase1_AraC_ArgR_like"/>
    <property type="match status" value="1"/>
</dbReference>
<dbReference type="Proteomes" id="UP001595445">
    <property type="component" value="Unassembled WGS sequence"/>
</dbReference>
<dbReference type="SUPFAM" id="SSF52317">
    <property type="entry name" value="Class I glutamine amidotransferase-like"/>
    <property type="match status" value="1"/>
</dbReference>
<dbReference type="PROSITE" id="PS01124">
    <property type="entry name" value="HTH_ARAC_FAMILY_2"/>
    <property type="match status" value="1"/>
</dbReference>
<keyword evidence="3" id="KW-0804">Transcription</keyword>
<dbReference type="InterPro" id="IPR002818">
    <property type="entry name" value="DJ-1/PfpI"/>
</dbReference>
<reference evidence="6" key="1">
    <citation type="journal article" date="2019" name="Int. J. Syst. Evol. Microbiol.">
        <title>The Global Catalogue of Microorganisms (GCM) 10K type strain sequencing project: providing services to taxonomists for standard genome sequencing and annotation.</title>
        <authorList>
            <consortium name="The Broad Institute Genomics Platform"/>
            <consortium name="The Broad Institute Genome Sequencing Center for Infectious Disease"/>
            <person name="Wu L."/>
            <person name="Ma J."/>
        </authorList>
    </citation>
    <scope>NUCLEOTIDE SEQUENCE [LARGE SCALE GENOMIC DNA]</scope>
    <source>
        <strain evidence="6">KCTC 62102</strain>
    </source>
</reference>
<evidence type="ECO:0000256" key="1">
    <source>
        <dbReference type="ARBA" id="ARBA00023015"/>
    </source>
</evidence>
<dbReference type="InterPro" id="IPR009057">
    <property type="entry name" value="Homeodomain-like_sf"/>
</dbReference>
<comment type="caution">
    <text evidence="5">The sequence shown here is derived from an EMBL/GenBank/DDBJ whole genome shotgun (WGS) entry which is preliminary data.</text>
</comment>
<keyword evidence="1" id="KW-0805">Transcription regulation</keyword>
<gene>
    <name evidence="5" type="ORF">ACFOD6_17580</name>
</gene>
<evidence type="ECO:0000256" key="3">
    <source>
        <dbReference type="ARBA" id="ARBA00023163"/>
    </source>
</evidence>
<organism evidence="5 6">
    <name type="scientific">Tabrizicola soli</name>
    <dbReference type="NCBI Taxonomy" id="2185115"/>
    <lineage>
        <taxon>Bacteria</taxon>
        <taxon>Pseudomonadati</taxon>
        <taxon>Pseudomonadota</taxon>
        <taxon>Alphaproteobacteria</taxon>
        <taxon>Rhodobacterales</taxon>
        <taxon>Paracoccaceae</taxon>
        <taxon>Tabrizicola</taxon>
    </lineage>
</organism>
<name>A0ABV7DZY5_9RHOB</name>
<dbReference type="PANTHER" id="PTHR43130">
    <property type="entry name" value="ARAC-FAMILY TRANSCRIPTIONAL REGULATOR"/>
    <property type="match status" value="1"/>
</dbReference>
<dbReference type="Pfam" id="PF01965">
    <property type="entry name" value="DJ-1_PfpI"/>
    <property type="match status" value="1"/>
</dbReference>
<dbReference type="InterPro" id="IPR018060">
    <property type="entry name" value="HTH_AraC"/>
</dbReference>
<dbReference type="PANTHER" id="PTHR43130:SF3">
    <property type="entry name" value="HTH-TYPE TRANSCRIPTIONAL REGULATOR RV1931C"/>
    <property type="match status" value="1"/>
</dbReference>
<evidence type="ECO:0000259" key="4">
    <source>
        <dbReference type="PROSITE" id="PS01124"/>
    </source>
</evidence>
<accession>A0ABV7DZY5</accession>
<proteinExistence type="predicted"/>
<evidence type="ECO:0000313" key="6">
    <source>
        <dbReference type="Proteomes" id="UP001595445"/>
    </source>
</evidence>
<dbReference type="Gene3D" id="3.40.50.880">
    <property type="match status" value="1"/>
</dbReference>
<protein>
    <submittedName>
        <fullName evidence="5">GlxA family transcriptional regulator</fullName>
    </submittedName>
</protein>
<evidence type="ECO:0000313" key="5">
    <source>
        <dbReference type="EMBL" id="MFC3087864.1"/>
    </source>
</evidence>
<dbReference type="PROSITE" id="PS00041">
    <property type="entry name" value="HTH_ARAC_FAMILY_1"/>
    <property type="match status" value="1"/>
</dbReference>
<dbReference type="RefSeq" id="WP_197642058.1">
    <property type="nucleotide sequence ID" value="NZ_JAEACP010000003.1"/>
</dbReference>